<organism evidence="2 3">
    <name type="scientific">Tetrahymena thermophila (strain SB210)</name>
    <dbReference type="NCBI Taxonomy" id="312017"/>
    <lineage>
        <taxon>Eukaryota</taxon>
        <taxon>Sar</taxon>
        <taxon>Alveolata</taxon>
        <taxon>Ciliophora</taxon>
        <taxon>Intramacronucleata</taxon>
        <taxon>Oligohymenophorea</taxon>
        <taxon>Hymenostomatida</taxon>
        <taxon>Tetrahymenina</taxon>
        <taxon>Tetrahymenidae</taxon>
        <taxon>Tetrahymena</taxon>
    </lineage>
</organism>
<gene>
    <name evidence="2" type="ORF">TTHERM_00669070</name>
</gene>
<feature type="compositionally biased region" description="Low complexity" evidence="1">
    <location>
        <begin position="368"/>
        <end position="387"/>
    </location>
</feature>
<name>I7MJ98_TETTS</name>
<feature type="compositionally biased region" description="Low complexity" evidence="1">
    <location>
        <begin position="334"/>
        <end position="347"/>
    </location>
</feature>
<dbReference type="OMA" id="ITEKITM"/>
<protein>
    <submittedName>
        <fullName evidence="2">Uncharacterized protein</fullName>
    </submittedName>
</protein>
<keyword evidence="3" id="KW-1185">Reference proteome</keyword>
<dbReference type="HOGENOM" id="CLU_327484_0_0_1"/>
<dbReference type="EMBL" id="GG662308">
    <property type="protein sequence ID" value="EAS06082.1"/>
    <property type="molecule type" value="Genomic_DNA"/>
</dbReference>
<evidence type="ECO:0000313" key="3">
    <source>
        <dbReference type="Proteomes" id="UP000009168"/>
    </source>
</evidence>
<feature type="region of interest" description="Disordered" evidence="1">
    <location>
        <begin position="325"/>
        <end position="387"/>
    </location>
</feature>
<reference evidence="3" key="1">
    <citation type="journal article" date="2006" name="PLoS Biol.">
        <title>Macronuclear genome sequence of the ciliate Tetrahymena thermophila, a model eukaryote.</title>
        <authorList>
            <person name="Eisen J.A."/>
            <person name="Coyne R.S."/>
            <person name="Wu M."/>
            <person name="Wu D."/>
            <person name="Thiagarajan M."/>
            <person name="Wortman J.R."/>
            <person name="Badger J.H."/>
            <person name="Ren Q."/>
            <person name="Amedeo P."/>
            <person name="Jones K.M."/>
            <person name="Tallon L.J."/>
            <person name="Delcher A.L."/>
            <person name="Salzberg S.L."/>
            <person name="Silva J.C."/>
            <person name="Haas B.J."/>
            <person name="Majoros W.H."/>
            <person name="Farzad M."/>
            <person name="Carlton J.M."/>
            <person name="Smith R.K. Jr."/>
            <person name="Garg J."/>
            <person name="Pearlman R.E."/>
            <person name="Karrer K.M."/>
            <person name="Sun L."/>
            <person name="Manning G."/>
            <person name="Elde N.C."/>
            <person name="Turkewitz A.P."/>
            <person name="Asai D.J."/>
            <person name="Wilkes D.E."/>
            <person name="Wang Y."/>
            <person name="Cai H."/>
            <person name="Collins K."/>
            <person name="Stewart B.A."/>
            <person name="Lee S.R."/>
            <person name="Wilamowska K."/>
            <person name="Weinberg Z."/>
            <person name="Ruzzo W.L."/>
            <person name="Wloga D."/>
            <person name="Gaertig J."/>
            <person name="Frankel J."/>
            <person name="Tsao C.-C."/>
            <person name="Gorovsky M.A."/>
            <person name="Keeling P.J."/>
            <person name="Waller R.F."/>
            <person name="Patron N.J."/>
            <person name="Cherry J.M."/>
            <person name="Stover N.A."/>
            <person name="Krieger C.J."/>
            <person name="del Toro C."/>
            <person name="Ryder H.F."/>
            <person name="Williamson S.C."/>
            <person name="Barbeau R.A."/>
            <person name="Hamilton E.P."/>
            <person name="Orias E."/>
        </authorList>
    </citation>
    <scope>NUCLEOTIDE SEQUENCE [LARGE SCALE GENOMIC DNA]</scope>
    <source>
        <strain evidence="3">SB210</strain>
    </source>
</reference>
<evidence type="ECO:0000313" key="2">
    <source>
        <dbReference type="EMBL" id="EAS06082.1"/>
    </source>
</evidence>
<sequence>MSQELDVSKAESSDISMELDVIFQKKMQEKEELEKRQIEEIKEIQKDIDQQQILKEIDKIHISYEQIHIFHLKQKGLYNEEEEEIKKKQKFQSIKDIKVSDVNELPIELNILDQMKELFQDQVLRDWENKQQYDKFKKVCMQPAALKLNQWIFWMILTIKYPNTSSNPKVLEGIKDYISQEYTLLNTLIPKPKEEFLNPIIFIMTYNCHKMMFEIFFQDRKQFNMRLILDCYHLVIFEINGVLTTDFYIQQTIDKYFSSKFLDYEKATKFTEIQKKKKMLERGRDFLGHFLEKPEPKTADEINFYQNIKRILSVGKKKESNKYGGRLQMIRNISSNSSNNSSLMESESSLKRNRKSSFLAGKQNQRGSIQSNNSPSINNINGNQQQTNFQPLLDIMKQRKKDKNFRYQKGDDIYENISPSLRVKNSGRDIAYARLRFNINHVSPAISKQLELKDCSLQDTRKQVIFHPIDRFVKSKDYIQEIEKMKQESIARQKQIDIKVREQFNMQLINSEQMKLKVLKGNQDMPSMDVISSHSDLSSDSSLQFAREIIKLKLAPKKKDDELQAQTYRHRAQFEQVKQINQLLDEKGAKLADLPSTLQFTQKKSAEEQEEEDDQRQKILNILNQKNIYFQKQNSLIQKEYNWLNTKLQKNVTSNNTITSQNQISQHSLHLQINSNKDLNQNNQQTQSSQQKLQNVKSIKVTFDVGNKSQASSMKQIPKSNENSPNISNQKSQFNFFPNQLNQSIKSGNNAQLGDLNIKNSSQFGIKLINNKIQSKYQHADDHFQNYQHQKIKFILEEKQKVDSSVQFLVLEQEEDLINGLNKAKRFSSFSPRNAQQPQIKIVKSKEYRDKYHNMSDLISNLEDQQLLKEKNRFAIQQI</sequence>
<dbReference type="AlphaFoldDB" id="I7MJ98"/>
<dbReference type="InParanoid" id="I7MJ98"/>
<dbReference type="KEGG" id="tet:TTHERM_00669070"/>
<dbReference type="OrthoDB" id="10682000at2759"/>
<accession>I7MJ98</accession>
<evidence type="ECO:0000256" key="1">
    <source>
        <dbReference type="SAM" id="MobiDB-lite"/>
    </source>
</evidence>
<dbReference type="Proteomes" id="UP000009168">
    <property type="component" value="Unassembled WGS sequence"/>
</dbReference>
<dbReference type="GeneID" id="7833374"/>
<dbReference type="RefSeq" id="XP_001026327.1">
    <property type="nucleotide sequence ID" value="XM_001026327.1"/>
</dbReference>
<proteinExistence type="predicted"/>